<dbReference type="Proteomes" id="UP001596083">
    <property type="component" value="Unassembled WGS sequence"/>
</dbReference>
<dbReference type="RefSeq" id="WP_390320419.1">
    <property type="nucleotide sequence ID" value="NZ_JBHSPB010000022.1"/>
</dbReference>
<dbReference type="SUPFAM" id="SSF55811">
    <property type="entry name" value="Nudix"/>
    <property type="match status" value="1"/>
</dbReference>
<feature type="domain" description="Nudix hydrolase" evidence="5">
    <location>
        <begin position="50"/>
        <end position="180"/>
    </location>
</feature>
<dbReference type="PROSITE" id="PS00893">
    <property type="entry name" value="NUDIX_BOX"/>
    <property type="match status" value="1"/>
</dbReference>
<comment type="cofactor">
    <cofactor evidence="1">
        <name>Mg(2+)</name>
        <dbReference type="ChEBI" id="CHEBI:18420"/>
    </cofactor>
</comment>
<evidence type="ECO:0000256" key="2">
    <source>
        <dbReference type="ARBA" id="ARBA00005582"/>
    </source>
</evidence>
<dbReference type="Pfam" id="PF00293">
    <property type="entry name" value="NUDIX"/>
    <property type="match status" value="1"/>
</dbReference>
<evidence type="ECO:0000256" key="4">
    <source>
        <dbReference type="RuleBase" id="RU003476"/>
    </source>
</evidence>
<dbReference type="PROSITE" id="PS51462">
    <property type="entry name" value="NUDIX"/>
    <property type="match status" value="1"/>
</dbReference>
<evidence type="ECO:0000259" key="5">
    <source>
        <dbReference type="PROSITE" id="PS51462"/>
    </source>
</evidence>
<gene>
    <name evidence="6" type="ORF">ACFP1Z_27880</name>
</gene>
<name>A0ABW0Z774_9ACTN</name>
<dbReference type="InterPro" id="IPR020476">
    <property type="entry name" value="Nudix_hydrolase"/>
</dbReference>
<evidence type="ECO:0000256" key="3">
    <source>
        <dbReference type="ARBA" id="ARBA00022801"/>
    </source>
</evidence>
<accession>A0ABW0Z774</accession>
<proteinExistence type="inferred from homology"/>
<comment type="similarity">
    <text evidence="2 4">Belongs to the Nudix hydrolase family.</text>
</comment>
<evidence type="ECO:0000313" key="7">
    <source>
        <dbReference type="Proteomes" id="UP001596083"/>
    </source>
</evidence>
<keyword evidence="3 4" id="KW-0378">Hydrolase</keyword>
<protein>
    <submittedName>
        <fullName evidence="6">NUDIX domain-containing protein</fullName>
    </submittedName>
</protein>
<dbReference type="PANTHER" id="PTHR11839:SF18">
    <property type="entry name" value="NUDIX HYDROLASE DOMAIN-CONTAINING PROTEIN"/>
    <property type="match status" value="1"/>
</dbReference>
<keyword evidence="7" id="KW-1185">Reference proteome</keyword>
<dbReference type="Gene3D" id="3.90.79.10">
    <property type="entry name" value="Nucleoside Triphosphate Pyrophosphohydrolase"/>
    <property type="match status" value="1"/>
</dbReference>
<reference evidence="7" key="1">
    <citation type="journal article" date="2019" name="Int. J. Syst. Evol. Microbiol.">
        <title>The Global Catalogue of Microorganisms (GCM) 10K type strain sequencing project: providing services to taxonomists for standard genome sequencing and annotation.</title>
        <authorList>
            <consortium name="The Broad Institute Genomics Platform"/>
            <consortium name="The Broad Institute Genome Sequencing Center for Infectious Disease"/>
            <person name="Wu L."/>
            <person name="Ma J."/>
        </authorList>
    </citation>
    <scope>NUCLEOTIDE SEQUENCE [LARGE SCALE GENOMIC DNA]</scope>
    <source>
        <strain evidence="7">CGMCC 4.7304</strain>
    </source>
</reference>
<dbReference type="PRINTS" id="PR00502">
    <property type="entry name" value="NUDIXFAMILY"/>
</dbReference>
<dbReference type="InterPro" id="IPR000086">
    <property type="entry name" value="NUDIX_hydrolase_dom"/>
</dbReference>
<dbReference type="InterPro" id="IPR015797">
    <property type="entry name" value="NUDIX_hydrolase-like_dom_sf"/>
</dbReference>
<comment type="caution">
    <text evidence="6">The sequence shown here is derived from an EMBL/GenBank/DDBJ whole genome shotgun (WGS) entry which is preliminary data.</text>
</comment>
<dbReference type="InterPro" id="IPR020084">
    <property type="entry name" value="NUDIX_hydrolase_CS"/>
</dbReference>
<sequence>MHTGPEAPRTPAPILRRQAVEVFGNRFGTLYNDEIVSPDGLPGRYLRWEWSHSGVVVVPTGPDGIALVPTYRYPVGAVSLEFPRGGCEPGEAPEEAAARELREETGLMASSVQVVGMLHAETGLIGTAVHVCRAVVSPERSRTARPEEMESVGDPVWASPREILIWLRRGRITCGVTLAAFAFVMDDRDASTAGCGGPRE</sequence>
<evidence type="ECO:0000256" key="1">
    <source>
        <dbReference type="ARBA" id="ARBA00001946"/>
    </source>
</evidence>
<dbReference type="EMBL" id="JBHSPB010000022">
    <property type="protein sequence ID" value="MFC5723992.1"/>
    <property type="molecule type" value="Genomic_DNA"/>
</dbReference>
<evidence type="ECO:0000313" key="6">
    <source>
        <dbReference type="EMBL" id="MFC5723992.1"/>
    </source>
</evidence>
<dbReference type="PANTHER" id="PTHR11839">
    <property type="entry name" value="UDP/ADP-SUGAR PYROPHOSPHATASE"/>
    <property type="match status" value="1"/>
</dbReference>
<organism evidence="6 7">
    <name type="scientific">Streptomyces gamaensis</name>
    <dbReference type="NCBI Taxonomy" id="1763542"/>
    <lineage>
        <taxon>Bacteria</taxon>
        <taxon>Bacillati</taxon>
        <taxon>Actinomycetota</taxon>
        <taxon>Actinomycetes</taxon>
        <taxon>Kitasatosporales</taxon>
        <taxon>Streptomycetaceae</taxon>
        <taxon>Streptomyces</taxon>
    </lineage>
</organism>